<evidence type="ECO:0000313" key="7">
    <source>
        <dbReference type="EMBL" id="KAG4418834.1"/>
    </source>
</evidence>
<name>A0A8H7TC25_9HELO</name>
<dbReference type="AlphaFoldDB" id="A0A8H7TC25"/>
<dbReference type="Pfam" id="PF01494">
    <property type="entry name" value="FAD_binding_3"/>
    <property type="match status" value="1"/>
</dbReference>
<evidence type="ECO:0000259" key="6">
    <source>
        <dbReference type="Pfam" id="PF01494"/>
    </source>
</evidence>
<dbReference type="SUPFAM" id="SSF51905">
    <property type="entry name" value="FAD/NAD(P)-binding domain"/>
    <property type="match status" value="1"/>
</dbReference>
<dbReference type="EMBL" id="JAFJYH010000119">
    <property type="protein sequence ID" value="KAG4418834.1"/>
    <property type="molecule type" value="Genomic_DNA"/>
</dbReference>
<keyword evidence="5" id="KW-0503">Monooxygenase</keyword>
<dbReference type="GO" id="GO:0004497">
    <property type="term" value="F:monooxygenase activity"/>
    <property type="evidence" value="ECO:0007669"/>
    <property type="project" value="UniProtKB-KW"/>
</dbReference>
<sequence length="424" mass="45018">MSFPRILIAGGGIGGLALAQGLKRHNIPFTVFEKDLSPNARAQGYRIRIAANGAVALHDCLSEEHWSLFERTCANVEPGLARLNALDAMKLPGPGMPDTGSGAGAEAGLGPSQQAHAQLVWGKAGLKSDPHVKPVYAVEGETLRSLFMLGLEDHIKYGRSFVKHETTEKGVKAFFSDGIIEEGALLVGAEGVASAVRKQFLPECRYVDTGTRCLYGKTPLTDDFMARFTPMALSGMGVMKNTNKPGVFLEAMRFPYDASNESKGKLAKVNDYMYWVLGGKAEDIGLDDSQFHGLSGEAAAALTAELTKDWHPSTRCLFEQQDVSQCAPLRLVSARPARPNSKSSASVTLLGDAAHAMMPAGGSGANTALADAALLLELIIQEGISDSMLTKYVNGMCKYALPAIEGSVAGAEKLLGFKGVEGAR</sequence>
<dbReference type="InterPro" id="IPR002938">
    <property type="entry name" value="FAD-bd"/>
</dbReference>
<dbReference type="PANTHER" id="PTHR47178">
    <property type="entry name" value="MONOOXYGENASE, FAD-BINDING"/>
    <property type="match status" value="1"/>
</dbReference>
<evidence type="ECO:0000256" key="2">
    <source>
        <dbReference type="ARBA" id="ARBA00022630"/>
    </source>
</evidence>
<evidence type="ECO:0000256" key="1">
    <source>
        <dbReference type="ARBA" id="ARBA00001974"/>
    </source>
</evidence>
<keyword evidence="4" id="KW-0560">Oxidoreductase</keyword>
<dbReference type="GO" id="GO:0071949">
    <property type="term" value="F:FAD binding"/>
    <property type="evidence" value="ECO:0007669"/>
    <property type="project" value="InterPro"/>
</dbReference>
<keyword evidence="2" id="KW-0285">Flavoprotein</keyword>
<dbReference type="InterPro" id="IPR036188">
    <property type="entry name" value="FAD/NAD-bd_sf"/>
</dbReference>
<reference evidence="7" key="1">
    <citation type="submission" date="2021-02" db="EMBL/GenBank/DDBJ databases">
        <title>Genome sequence Cadophora malorum strain M34.</title>
        <authorList>
            <person name="Stefanovic E."/>
            <person name="Vu D."/>
            <person name="Scully C."/>
            <person name="Dijksterhuis J."/>
            <person name="Roader J."/>
            <person name="Houbraken J."/>
        </authorList>
    </citation>
    <scope>NUCLEOTIDE SEQUENCE</scope>
    <source>
        <strain evidence="7">M34</strain>
    </source>
</reference>
<accession>A0A8H7TC25</accession>
<keyword evidence="3" id="KW-0274">FAD</keyword>
<dbReference type="Proteomes" id="UP000664132">
    <property type="component" value="Unassembled WGS sequence"/>
</dbReference>
<dbReference type="OrthoDB" id="655030at2759"/>
<proteinExistence type="predicted"/>
<evidence type="ECO:0000256" key="3">
    <source>
        <dbReference type="ARBA" id="ARBA00022827"/>
    </source>
</evidence>
<dbReference type="Pfam" id="PF13450">
    <property type="entry name" value="NAD_binding_8"/>
    <property type="match status" value="1"/>
</dbReference>
<evidence type="ECO:0000256" key="5">
    <source>
        <dbReference type="ARBA" id="ARBA00023033"/>
    </source>
</evidence>
<evidence type="ECO:0000256" key="4">
    <source>
        <dbReference type="ARBA" id="ARBA00023002"/>
    </source>
</evidence>
<dbReference type="PANTHER" id="PTHR47178:SF5">
    <property type="entry name" value="FAD-BINDING DOMAIN-CONTAINING PROTEIN"/>
    <property type="match status" value="1"/>
</dbReference>
<feature type="domain" description="FAD-binding" evidence="6">
    <location>
        <begin position="346"/>
        <end position="379"/>
    </location>
</feature>
<keyword evidence="8" id="KW-1185">Reference proteome</keyword>
<dbReference type="Gene3D" id="3.50.50.60">
    <property type="entry name" value="FAD/NAD(P)-binding domain"/>
    <property type="match status" value="1"/>
</dbReference>
<protein>
    <recommendedName>
        <fullName evidence="6">FAD-binding domain-containing protein</fullName>
    </recommendedName>
</protein>
<organism evidence="7 8">
    <name type="scientific">Cadophora malorum</name>
    <dbReference type="NCBI Taxonomy" id="108018"/>
    <lineage>
        <taxon>Eukaryota</taxon>
        <taxon>Fungi</taxon>
        <taxon>Dikarya</taxon>
        <taxon>Ascomycota</taxon>
        <taxon>Pezizomycotina</taxon>
        <taxon>Leotiomycetes</taxon>
        <taxon>Helotiales</taxon>
        <taxon>Ploettnerulaceae</taxon>
        <taxon>Cadophora</taxon>
    </lineage>
</organism>
<comment type="cofactor">
    <cofactor evidence="1">
        <name>FAD</name>
        <dbReference type="ChEBI" id="CHEBI:57692"/>
    </cofactor>
</comment>
<evidence type="ECO:0000313" key="8">
    <source>
        <dbReference type="Proteomes" id="UP000664132"/>
    </source>
</evidence>
<comment type="caution">
    <text evidence="7">The sequence shown here is derived from an EMBL/GenBank/DDBJ whole genome shotgun (WGS) entry which is preliminary data.</text>
</comment>
<dbReference type="PRINTS" id="PR00420">
    <property type="entry name" value="RNGMNOXGNASE"/>
</dbReference>
<gene>
    <name evidence="7" type="ORF">IFR04_008039</name>
</gene>